<dbReference type="Gene3D" id="1.10.110.10">
    <property type="entry name" value="Plant lipid-transfer and hydrophobic proteins"/>
    <property type="match status" value="1"/>
</dbReference>
<dbReference type="SUPFAM" id="SSF47699">
    <property type="entry name" value="Bifunctional inhibitor/lipid-transfer protein/seed storage 2S albumin"/>
    <property type="match status" value="1"/>
</dbReference>
<dbReference type="InterPro" id="IPR036312">
    <property type="entry name" value="Bifun_inhib/LTP/seed_sf"/>
</dbReference>
<dbReference type="EMBL" id="EQ973900">
    <property type="protein sequence ID" value="EEF39546.1"/>
    <property type="molecule type" value="Genomic_DNA"/>
</dbReference>
<dbReference type="GO" id="GO:0045735">
    <property type="term" value="F:nutrient reservoir activity"/>
    <property type="evidence" value="ECO:0007669"/>
    <property type="project" value="InterPro"/>
</dbReference>
<feature type="signal peptide" evidence="4">
    <location>
        <begin position="1"/>
        <end position="24"/>
    </location>
</feature>
<evidence type="ECO:0000256" key="4">
    <source>
        <dbReference type="SAM" id="SignalP"/>
    </source>
</evidence>
<reference evidence="6" key="1">
    <citation type="journal article" date="2010" name="Nat. Biotechnol.">
        <title>Draft genome sequence of the oilseed species Ricinus communis.</title>
        <authorList>
            <person name="Chan A.P."/>
            <person name="Crabtree J."/>
            <person name="Zhao Q."/>
            <person name="Lorenzi H."/>
            <person name="Orvis J."/>
            <person name="Puiu D."/>
            <person name="Melake-Berhan A."/>
            <person name="Jones K.M."/>
            <person name="Redman J."/>
            <person name="Chen G."/>
            <person name="Cahoon E.B."/>
            <person name="Gedil M."/>
            <person name="Stanke M."/>
            <person name="Haas B.J."/>
            <person name="Wortman J.R."/>
            <person name="Fraser-Liggett C.M."/>
            <person name="Ravel J."/>
            <person name="Rabinowicz P.D."/>
        </authorList>
    </citation>
    <scope>NUCLEOTIDE SEQUENCE [LARGE SCALE GENOMIC DNA]</scope>
    <source>
        <strain evidence="6">cv. Hale</strain>
    </source>
</reference>
<protein>
    <submittedName>
        <fullName evidence="5">2S albumin, putative</fullName>
    </submittedName>
</protein>
<dbReference type="Proteomes" id="UP000008311">
    <property type="component" value="Unassembled WGS sequence"/>
</dbReference>
<evidence type="ECO:0000313" key="5">
    <source>
        <dbReference type="EMBL" id="EEF39546.1"/>
    </source>
</evidence>
<name>B9SA29_RICCO</name>
<dbReference type="InterPro" id="IPR000617">
    <property type="entry name" value="Napin/2SS/CON"/>
</dbReference>
<comment type="similarity">
    <text evidence="1">Belongs to the 2S seed storage albumins family.</text>
</comment>
<keyword evidence="3" id="KW-1015">Disulfide bond</keyword>
<evidence type="ECO:0000256" key="2">
    <source>
        <dbReference type="ARBA" id="ARBA00022729"/>
    </source>
</evidence>
<evidence type="ECO:0000313" key="6">
    <source>
        <dbReference type="Proteomes" id="UP000008311"/>
    </source>
</evidence>
<evidence type="ECO:0000256" key="1">
    <source>
        <dbReference type="ARBA" id="ARBA00008262"/>
    </source>
</evidence>
<dbReference type="PANTHER" id="PTHR35496:SF20">
    <property type="entry name" value="2S SEED STORAGE PROTEIN 1-RELATED"/>
    <property type="match status" value="1"/>
</dbReference>
<dbReference type="AlphaFoldDB" id="B9SA29"/>
<organism evidence="5 6">
    <name type="scientific">Ricinus communis</name>
    <name type="common">Castor bean</name>
    <dbReference type="NCBI Taxonomy" id="3988"/>
    <lineage>
        <taxon>Eukaryota</taxon>
        <taxon>Viridiplantae</taxon>
        <taxon>Streptophyta</taxon>
        <taxon>Embryophyta</taxon>
        <taxon>Tracheophyta</taxon>
        <taxon>Spermatophyta</taxon>
        <taxon>Magnoliopsida</taxon>
        <taxon>eudicotyledons</taxon>
        <taxon>Gunneridae</taxon>
        <taxon>Pentapetalae</taxon>
        <taxon>rosids</taxon>
        <taxon>fabids</taxon>
        <taxon>Malpighiales</taxon>
        <taxon>Euphorbiaceae</taxon>
        <taxon>Acalyphoideae</taxon>
        <taxon>Acalypheae</taxon>
        <taxon>Ricinus</taxon>
    </lineage>
</organism>
<keyword evidence="6" id="KW-1185">Reference proteome</keyword>
<proteinExistence type="inferred from homology"/>
<dbReference type="InParanoid" id="B9SA29"/>
<dbReference type="PANTHER" id="PTHR35496">
    <property type="entry name" value="2S SEED STORAGE PROTEIN 1-RELATED"/>
    <property type="match status" value="1"/>
</dbReference>
<feature type="chain" id="PRO_5002889193" evidence="4">
    <location>
        <begin position="25"/>
        <end position="172"/>
    </location>
</feature>
<sequence length="172" mass="18848">MAKLIPTVALISVLLVIIANASFAYTTATTTVEVDDTNPSRTGIWSPSENCRQELEGKDLSACLMYVAASSRTSTDKNVLEMPGEKNQQERQQLRECCKEVQPVREDCQCEAIQAIIAEWLDRARQTQMGDYQRVLVRTDGGKALNTNSNHPAVANTCLCKPRNPSGAISSS</sequence>
<gene>
    <name evidence="5" type="ORF">RCOM_0183750</name>
</gene>
<evidence type="ECO:0000256" key="3">
    <source>
        <dbReference type="ARBA" id="ARBA00023157"/>
    </source>
</evidence>
<accession>B9SA29</accession>
<dbReference type="FunCoup" id="B9SA29">
    <property type="interactions" value="123"/>
</dbReference>
<keyword evidence="2 4" id="KW-0732">Signal</keyword>